<dbReference type="InterPro" id="IPR028098">
    <property type="entry name" value="Glyco_trans_4-like_N"/>
</dbReference>
<dbReference type="PANTHER" id="PTHR45947">
    <property type="entry name" value="SULFOQUINOVOSYL TRANSFERASE SQD2"/>
    <property type="match status" value="1"/>
</dbReference>
<dbReference type="PANTHER" id="PTHR45947:SF3">
    <property type="entry name" value="SULFOQUINOVOSYL TRANSFERASE SQD2"/>
    <property type="match status" value="1"/>
</dbReference>
<evidence type="ECO:0000256" key="1">
    <source>
        <dbReference type="ARBA" id="ARBA00022676"/>
    </source>
</evidence>
<accession>A0A4Q9KFA7</accession>
<dbReference type="GO" id="GO:0016758">
    <property type="term" value="F:hexosyltransferase activity"/>
    <property type="evidence" value="ECO:0007669"/>
    <property type="project" value="TreeGrafter"/>
</dbReference>
<comment type="caution">
    <text evidence="5">The sequence shown here is derived from an EMBL/GenBank/DDBJ whole genome shotgun (WGS) entry which is preliminary data.</text>
</comment>
<feature type="domain" description="Glycosyltransferase subfamily 4-like N-terminal" evidence="4">
    <location>
        <begin position="14"/>
        <end position="180"/>
    </location>
</feature>
<dbReference type="AlphaFoldDB" id="A0A4Q9KFA7"/>
<feature type="domain" description="Glycosyl transferase family 1" evidence="3">
    <location>
        <begin position="196"/>
        <end position="344"/>
    </location>
</feature>
<dbReference type="CDD" id="cd03814">
    <property type="entry name" value="GT4-like"/>
    <property type="match status" value="1"/>
</dbReference>
<dbReference type="InterPro" id="IPR001296">
    <property type="entry name" value="Glyco_trans_1"/>
</dbReference>
<name>A0A4Q9KFA7_9ACTN</name>
<keyword evidence="6" id="KW-1185">Reference proteome</keyword>
<evidence type="ECO:0000256" key="2">
    <source>
        <dbReference type="ARBA" id="ARBA00022679"/>
    </source>
</evidence>
<dbReference type="SUPFAM" id="SSF53756">
    <property type="entry name" value="UDP-Glycosyltransferase/glycogen phosphorylase"/>
    <property type="match status" value="1"/>
</dbReference>
<reference evidence="5 6" key="1">
    <citation type="submission" date="2019-01" db="EMBL/GenBank/DDBJ databases">
        <title>Lactibacter flavus gen. nov., sp. nov., a novel bacterium of the family Propionibacteriaceae isolated from raw milk and dairy products.</title>
        <authorList>
            <person name="Huptas C."/>
            <person name="Wenning M."/>
            <person name="Breitenwieser F."/>
            <person name="Doll E."/>
            <person name="Von Neubeck M."/>
            <person name="Busse H.-J."/>
            <person name="Scherer S."/>
        </authorList>
    </citation>
    <scope>NUCLEOTIDE SEQUENCE [LARGE SCALE GENOMIC DNA]</scope>
    <source>
        <strain evidence="5 6">KCTC 33808</strain>
    </source>
</reference>
<keyword evidence="1" id="KW-0328">Glycosyltransferase</keyword>
<gene>
    <name evidence="5" type="ORF">ET989_04705</name>
</gene>
<dbReference type="GO" id="GO:1901137">
    <property type="term" value="P:carbohydrate derivative biosynthetic process"/>
    <property type="evidence" value="ECO:0007669"/>
    <property type="project" value="UniProtKB-ARBA"/>
</dbReference>
<dbReference type="Proteomes" id="UP000292373">
    <property type="component" value="Unassembled WGS sequence"/>
</dbReference>
<evidence type="ECO:0000313" key="5">
    <source>
        <dbReference type="EMBL" id="TBT86613.1"/>
    </source>
</evidence>
<proteinExistence type="predicted"/>
<keyword evidence="2 5" id="KW-0808">Transferase</keyword>
<dbReference type="Gene3D" id="3.40.50.2000">
    <property type="entry name" value="Glycogen Phosphorylase B"/>
    <property type="match status" value="2"/>
</dbReference>
<dbReference type="EMBL" id="SDMQ01000003">
    <property type="protein sequence ID" value="TBT86613.1"/>
    <property type="molecule type" value="Genomic_DNA"/>
</dbReference>
<dbReference type="Pfam" id="PF13439">
    <property type="entry name" value="Glyco_transf_4"/>
    <property type="match status" value="1"/>
</dbReference>
<evidence type="ECO:0000259" key="4">
    <source>
        <dbReference type="Pfam" id="PF13439"/>
    </source>
</evidence>
<dbReference type="OrthoDB" id="9802525at2"/>
<evidence type="ECO:0000313" key="6">
    <source>
        <dbReference type="Proteomes" id="UP000292373"/>
    </source>
</evidence>
<evidence type="ECO:0000259" key="3">
    <source>
        <dbReference type="Pfam" id="PF00534"/>
    </source>
</evidence>
<protein>
    <submittedName>
        <fullName evidence="5">Glycosyltransferase family 1 protein</fullName>
    </submittedName>
</protein>
<organism evidence="5 6">
    <name type="scientific">Propioniciclava sinopodophylli</name>
    <dbReference type="NCBI Taxonomy" id="1837344"/>
    <lineage>
        <taxon>Bacteria</taxon>
        <taxon>Bacillati</taxon>
        <taxon>Actinomycetota</taxon>
        <taxon>Actinomycetes</taxon>
        <taxon>Propionibacteriales</taxon>
        <taxon>Propionibacteriaceae</taxon>
        <taxon>Propioniciclava</taxon>
    </lineage>
</organism>
<dbReference type="InterPro" id="IPR050194">
    <property type="entry name" value="Glycosyltransferase_grp1"/>
</dbReference>
<dbReference type="RefSeq" id="WP_131167398.1">
    <property type="nucleotide sequence ID" value="NZ_SDMQ01000003.1"/>
</dbReference>
<sequence length="391" mass="42065">MRVAIITESFLPEVNGVVNSVLKVVDHLVGHGHDVLVLAPEAPGAPSSYGGAPVMHMASVAFPGYQQVRLCTTPQISLEWTLADFKPDVVHLASPINVGYRGALAAREVGVPSVAVYQTDVPGYAKRYGIPAVETYLWQRVRWTHQAATLNLAPSSASVAQLAALGIGDLRIWGRGVDAELFHPRKRSDALRATWAPNGERVVGFLGRLAPEKQVDDLHVLAGLPDTRLVVVGDGPSREALQERLPDAVFTGQLRGEELARTVASFDVFVTPGELETFGQTIQEAMASGLPVVAPASGGPIDLVDPSRTGWLYAPGDLLGLRDHVRDLVGDDAKRAAMGRAAREATTPRTWAGICGQLVSHYEDAIALKREQLHAARQAEYARTTGRRLRV</sequence>
<dbReference type="Pfam" id="PF00534">
    <property type="entry name" value="Glycos_transf_1"/>
    <property type="match status" value="1"/>
</dbReference>